<dbReference type="AlphaFoldDB" id="A0A9P4PEH8"/>
<name>A0A9P4PEH8_9PLEO</name>
<keyword evidence="3" id="KW-1185">Reference proteome</keyword>
<feature type="chain" id="PRO_5040455758" evidence="1">
    <location>
        <begin position="21"/>
        <end position="118"/>
    </location>
</feature>
<protein>
    <submittedName>
        <fullName evidence="2">Uncharacterized protein</fullName>
    </submittedName>
</protein>
<dbReference type="OrthoDB" id="4588160at2759"/>
<sequence>MHLFLALVVALFSLAATATAQDLCPKDEYACLDIINSSQCLAQLVIQPTSPPTKENMIKCVETEGVASSLPGAQKGDVSAAVRIDVDDEFRALLKMDRWWLMELGRAAHGKFCLKCCH</sequence>
<evidence type="ECO:0000313" key="3">
    <source>
        <dbReference type="Proteomes" id="UP000799764"/>
    </source>
</evidence>
<organism evidence="2 3">
    <name type="scientific">Karstenula rhodostoma CBS 690.94</name>
    <dbReference type="NCBI Taxonomy" id="1392251"/>
    <lineage>
        <taxon>Eukaryota</taxon>
        <taxon>Fungi</taxon>
        <taxon>Dikarya</taxon>
        <taxon>Ascomycota</taxon>
        <taxon>Pezizomycotina</taxon>
        <taxon>Dothideomycetes</taxon>
        <taxon>Pleosporomycetidae</taxon>
        <taxon>Pleosporales</taxon>
        <taxon>Massarineae</taxon>
        <taxon>Didymosphaeriaceae</taxon>
        <taxon>Karstenula</taxon>
    </lineage>
</organism>
<gene>
    <name evidence="2" type="ORF">P171DRAFT_488140</name>
</gene>
<accession>A0A9P4PEH8</accession>
<evidence type="ECO:0000256" key="1">
    <source>
        <dbReference type="SAM" id="SignalP"/>
    </source>
</evidence>
<dbReference type="Proteomes" id="UP000799764">
    <property type="component" value="Unassembled WGS sequence"/>
</dbReference>
<evidence type="ECO:0000313" key="2">
    <source>
        <dbReference type="EMBL" id="KAF2441693.1"/>
    </source>
</evidence>
<proteinExistence type="predicted"/>
<keyword evidence="1" id="KW-0732">Signal</keyword>
<feature type="signal peptide" evidence="1">
    <location>
        <begin position="1"/>
        <end position="20"/>
    </location>
</feature>
<reference evidence="2" key="1">
    <citation type="journal article" date="2020" name="Stud. Mycol.">
        <title>101 Dothideomycetes genomes: a test case for predicting lifestyles and emergence of pathogens.</title>
        <authorList>
            <person name="Haridas S."/>
            <person name="Albert R."/>
            <person name="Binder M."/>
            <person name="Bloem J."/>
            <person name="Labutti K."/>
            <person name="Salamov A."/>
            <person name="Andreopoulos B."/>
            <person name="Baker S."/>
            <person name="Barry K."/>
            <person name="Bills G."/>
            <person name="Bluhm B."/>
            <person name="Cannon C."/>
            <person name="Castanera R."/>
            <person name="Culley D."/>
            <person name="Daum C."/>
            <person name="Ezra D."/>
            <person name="Gonzalez J."/>
            <person name="Henrissat B."/>
            <person name="Kuo A."/>
            <person name="Liang C."/>
            <person name="Lipzen A."/>
            <person name="Lutzoni F."/>
            <person name="Magnuson J."/>
            <person name="Mondo S."/>
            <person name="Nolan M."/>
            <person name="Ohm R."/>
            <person name="Pangilinan J."/>
            <person name="Park H.-J."/>
            <person name="Ramirez L."/>
            <person name="Alfaro M."/>
            <person name="Sun H."/>
            <person name="Tritt A."/>
            <person name="Yoshinaga Y."/>
            <person name="Zwiers L.-H."/>
            <person name="Turgeon B."/>
            <person name="Goodwin S."/>
            <person name="Spatafora J."/>
            <person name="Crous P."/>
            <person name="Grigoriev I."/>
        </authorList>
    </citation>
    <scope>NUCLEOTIDE SEQUENCE</scope>
    <source>
        <strain evidence="2">CBS 690.94</strain>
    </source>
</reference>
<comment type="caution">
    <text evidence="2">The sequence shown here is derived from an EMBL/GenBank/DDBJ whole genome shotgun (WGS) entry which is preliminary data.</text>
</comment>
<dbReference type="EMBL" id="MU001505">
    <property type="protein sequence ID" value="KAF2441693.1"/>
    <property type="molecule type" value="Genomic_DNA"/>
</dbReference>